<sequence>MSFFVRLARSLGYIVVGVNEFYTSKKCPTCGEFDAQVNLRRLYCPTCQAFMHRDIMAGHNMCDIVMTHLLAQARPLYLQPVDDDGHYPWMEVGESKRIDTISSSSLSSKDKVKAEQPAKDVKPTFGPTQRIGKRKSTGDSMSRDSPVQGDTKCKAATDSRPRVNQPENKLMTRLWTRVSR</sequence>
<reference evidence="4" key="1">
    <citation type="journal article" date="2020" name="Fungal Divers.">
        <title>Resolving the Mortierellaceae phylogeny through synthesis of multi-gene phylogenetics and phylogenomics.</title>
        <authorList>
            <person name="Vandepol N."/>
            <person name="Liber J."/>
            <person name="Desiro A."/>
            <person name="Na H."/>
            <person name="Kennedy M."/>
            <person name="Barry K."/>
            <person name="Grigoriev I.V."/>
            <person name="Miller A.N."/>
            <person name="O'Donnell K."/>
            <person name="Stajich J.E."/>
            <person name="Bonito G."/>
        </authorList>
    </citation>
    <scope>NUCLEOTIDE SEQUENCE</scope>
    <source>
        <strain evidence="4">NRRL 28262</strain>
    </source>
</reference>
<organism evidence="4 5">
    <name type="scientific">Linnemannia exigua</name>
    <dbReference type="NCBI Taxonomy" id="604196"/>
    <lineage>
        <taxon>Eukaryota</taxon>
        <taxon>Fungi</taxon>
        <taxon>Fungi incertae sedis</taxon>
        <taxon>Mucoromycota</taxon>
        <taxon>Mortierellomycotina</taxon>
        <taxon>Mortierellomycetes</taxon>
        <taxon>Mortierellales</taxon>
        <taxon>Mortierellaceae</taxon>
        <taxon>Linnemannia</taxon>
    </lineage>
</organism>
<comment type="caution">
    <text evidence="4">The sequence shown here is derived from an EMBL/GenBank/DDBJ whole genome shotgun (WGS) entry which is preliminary data.</text>
</comment>
<dbReference type="EMBL" id="JAAAIL010000731">
    <property type="protein sequence ID" value="KAG0273532.1"/>
    <property type="molecule type" value="Genomic_DNA"/>
</dbReference>
<keyword evidence="5" id="KW-1185">Reference proteome</keyword>
<evidence type="ECO:0000313" key="5">
    <source>
        <dbReference type="Proteomes" id="UP001194580"/>
    </source>
</evidence>
<evidence type="ECO:0000259" key="3">
    <source>
        <dbReference type="Pfam" id="PF07282"/>
    </source>
</evidence>
<dbReference type="Proteomes" id="UP001194580">
    <property type="component" value="Unassembled WGS sequence"/>
</dbReference>
<keyword evidence="1" id="KW-0238">DNA-binding</keyword>
<protein>
    <recommendedName>
        <fullName evidence="3">Cas12f1-like TNB domain-containing protein</fullName>
    </recommendedName>
</protein>
<dbReference type="AlphaFoldDB" id="A0AAD4DB79"/>
<feature type="domain" description="Cas12f1-like TNB" evidence="3">
    <location>
        <begin position="8"/>
        <end position="60"/>
    </location>
</feature>
<dbReference type="GO" id="GO:0003677">
    <property type="term" value="F:DNA binding"/>
    <property type="evidence" value="ECO:0007669"/>
    <property type="project" value="UniProtKB-KW"/>
</dbReference>
<feature type="region of interest" description="Disordered" evidence="2">
    <location>
        <begin position="101"/>
        <end position="180"/>
    </location>
</feature>
<accession>A0AAD4DB79</accession>
<dbReference type="InterPro" id="IPR010095">
    <property type="entry name" value="Cas12f1-like_TNB"/>
</dbReference>
<evidence type="ECO:0000256" key="2">
    <source>
        <dbReference type="SAM" id="MobiDB-lite"/>
    </source>
</evidence>
<evidence type="ECO:0000256" key="1">
    <source>
        <dbReference type="ARBA" id="ARBA00023125"/>
    </source>
</evidence>
<proteinExistence type="predicted"/>
<dbReference type="Pfam" id="PF07282">
    <property type="entry name" value="Cas12f1-like_TNB"/>
    <property type="match status" value="1"/>
</dbReference>
<feature type="compositionally biased region" description="Basic and acidic residues" evidence="2">
    <location>
        <begin position="151"/>
        <end position="161"/>
    </location>
</feature>
<gene>
    <name evidence="4" type="ORF">BGZ95_010663</name>
</gene>
<feature type="compositionally biased region" description="Basic and acidic residues" evidence="2">
    <location>
        <begin position="108"/>
        <end position="122"/>
    </location>
</feature>
<name>A0AAD4DB79_9FUNG</name>
<evidence type="ECO:0000313" key="4">
    <source>
        <dbReference type="EMBL" id="KAG0273532.1"/>
    </source>
</evidence>